<dbReference type="InterPro" id="IPR019734">
    <property type="entry name" value="TPR_rpt"/>
</dbReference>
<keyword evidence="4" id="KW-1185">Reference proteome</keyword>
<evidence type="ECO:0000256" key="1">
    <source>
        <dbReference type="PROSITE-ProRule" id="PRU00339"/>
    </source>
</evidence>
<proteinExistence type="predicted"/>
<dbReference type="Pfam" id="PF13181">
    <property type="entry name" value="TPR_8"/>
    <property type="match status" value="1"/>
</dbReference>
<protein>
    <submittedName>
        <fullName evidence="3">Uncharacterized protein</fullName>
    </submittedName>
</protein>
<sequence length="294" mass="35088">MSMERENPYLRYSRIHQLMEWKRYKEAMDEAMALIREEPEDADAYAMLGQVCLRLDKREEALHWSQEALRRDPDNRIAWFVRTVAYYESENWKALDEALDNAQRVDPYEPQYYFLRANACNRRSKYADARDLLLTGLELSPQNALFLAALSYTEALLGNRSASKTYASEALRQDVESDHVYLYLGWAAERRNDYDDQLLMLKNAIRLDPENKQIREAYLESLQKSYKFYRILLAPTNVLKRLKPWQVLLSWFIAVLLFRPLIIVFIVLYVLTHWATKWLVHVKVFGWPWSRFKR</sequence>
<evidence type="ECO:0000313" key="3">
    <source>
        <dbReference type="EMBL" id="RIX49405.1"/>
    </source>
</evidence>
<feature type="repeat" description="TPR" evidence="1">
    <location>
        <begin position="178"/>
        <end position="211"/>
    </location>
</feature>
<evidence type="ECO:0000256" key="2">
    <source>
        <dbReference type="SAM" id="Phobius"/>
    </source>
</evidence>
<gene>
    <name evidence="3" type="ORF">D3P08_22940</name>
</gene>
<dbReference type="AlphaFoldDB" id="A0A3A1UNF9"/>
<dbReference type="PROSITE" id="PS50005">
    <property type="entry name" value="TPR"/>
    <property type="match status" value="2"/>
</dbReference>
<dbReference type="PANTHER" id="PTHR12558">
    <property type="entry name" value="CELL DIVISION CYCLE 16,23,27"/>
    <property type="match status" value="1"/>
</dbReference>
<dbReference type="Proteomes" id="UP000266482">
    <property type="component" value="Unassembled WGS sequence"/>
</dbReference>
<keyword evidence="2" id="KW-0472">Membrane</keyword>
<dbReference type="PANTHER" id="PTHR12558:SF33">
    <property type="entry name" value="BLL7664 PROTEIN"/>
    <property type="match status" value="1"/>
</dbReference>
<feature type="transmembrane region" description="Helical" evidence="2">
    <location>
        <begin position="248"/>
        <end position="271"/>
    </location>
</feature>
<dbReference type="SMART" id="SM00028">
    <property type="entry name" value="TPR"/>
    <property type="match status" value="4"/>
</dbReference>
<dbReference type="Pfam" id="PF13432">
    <property type="entry name" value="TPR_16"/>
    <property type="match status" value="2"/>
</dbReference>
<reference evidence="3 4" key="1">
    <citation type="submission" date="2018-09" db="EMBL/GenBank/DDBJ databases">
        <title>Paenibacillus aracenensis nov. sp. isolated from a cave in southern Spain.</title>
        <authorList>
            <person name="Jurado V."/>
            <person name="Gutierrez-Patricio S."/>
            <person name="Gonzalez-Pimentel J.L."/>
            <person name="Miller A.Z."/>
            <person name="Laiz L."/>
            <person name="Saiz-Jimenez C."/>
        </authorList>
    </citation>
    <scope>NUCLEOTIDE SEQUENCE [LARGE SCALE GENOMIC DNA]</scope>
    <source>
        <strain evidence="3 4">DSM 22867</strain>
    </source>
</reference>
<keyword evidence="2" id="KW-0812">Transmembrane</keyword>
<name>A0A3A1UNF9_9BACL</name>
<dbReference type="SUPFAM" id="SSF48452">
    <property type="entry name" value="TPR-like"/>
    <property type="match status" value="1"/>
</dbReference>
<dbReference type="OrthoDB" id="2940457at2"/>
<organism evidence="3 4">
    <name type="scientific">Paenibacillus nanensis</name>
    <dbReference type="NCBI Taxonomy" id="393251"/>
    <lineage>
        <taxon>Bacteria</taxon>
        <taxon>Bacillati</taxon>
        <taxon>Bacillota</taxon>
        <taxon>Bacilli</taxon>
        <taxon>Bacillales</taxon>
        <taxon>Paenibacillaceae</taxon>
        <taxon>Paenibacillus</taxon>
    </lineage>
</organism>
<evidence type="ECO:0000313" key="4">
    <source>
        <dbReference type="Proteomes" id="UP000266482"/>
    </source>
</evidence>
<dbReference type="EMBL" id="QXQA01000018">
    <property type="protein sequence ID" value="RIX49405.1"/>
    <property type="molecule type" value="Genomic_DNA"/>
</dbReference>
<keyword evidence="1" id="KW-0802">TPR repeat</keyword>
<keyword evidence="2" id="KW-1133">Transmembrane helix</keyword>
<dbReference type="Gene3D" id="1.25.40.10">
    <property type="entry name" value="Tetratricopeptide repeat domain"/>
    <property type="match status" value="1"/>
</dbReference>
<feature type="repeat" description="TPR" evidence="1">
    <location>
        <begin position="42"/>
        <end position="75"/>
    </location>
</feature>
<dbReference type="InterPro" id="IPR011990">
    <property type="entry name" value="TPR-like_helical_dom_sf"/>
</dbReference>
<accession>A0A3A1UNF9</accession>
<comment type="caution">
    <text evidence="3">The sequence shown here is derived from an EMBL/GenBank/DDBJ whole genome shotgun (WGS) entry which is preliminary data.</text>
</comment>